<feature type="compositionally biased region" description="Polar residues" evidence="2">
    <location>
        <begin position="201"/>
        <end position="210"/>
    </location>
</feature>
<sequence>MLYRGSFNPTEGTQSTDEWEFHTKYGIIHKCSCHTCRDYIRHLTPFWTRWDSENHSNQLTPMYDAFYRDGIREGIAFRTTQVANLQKELDDIRLDKEVLLSQLVEKERAVRDLKSKLESMQGDLGHLRRQIEAPKTCSPPSWHRRSAGSPLGQPISSGRLVSLPLAKKNITRPLPEIGWPSPPSYTSDYSGSWGRAVPEAANTSRPSQGPLSVRLHRGQSTSGSIGSVLQTNKSCVPVNGRSISPKTNPRLHDSVEVWYEYYCTHQKSWPRGVRCDSYRRPIMSDLRADRAIARFRPDASVKLPPDLATIVVDGEFGPDCFPAPSPRNQFKNMVVELFYERGMYAKRVAELGLSVAPVATYEMYTGPFPITIDRIVRHLASAGVSTEVASSELEQWAQNYKDGVNCSIPFTPASALPQRMRRR</sequence>
<accession>A0A8H6HXS8</accession>
<feature type="compositionally biased region" description="Polar residues" evidence="2">
    <location>
        <begin position="218"/>
        <end position="227"/>
    </location>
</feature>
<comment type="caution">
    <text evidence="3">The sequence shown here is derived from an EMBL/GenBank/DDBJ whole genome shotgun (WGS) entry which is preliminary data.</text>
</comment>
<feature type="region of interest" description="Disordered" evidence="2">
    <location>
        <begin position="196"/>
        <end position="227"/>
    </location>
</feature>
<feature type="coiled-coil region" evidence="1">
    <location>
        <begin position="82"/>
        <end position="130"/>
    </location>
</feature>
<dbReference type="EMBL" id="JACGCI010000034">
    <property type="protein sequence ID" value="KAF6754469.1"/>
    <property type="molecule type" value="Genomic_DNA"/>
</dbReference>
<gene>
    <name evidence="3" type="ORF">DFP72DRAFT_899159</name>
</gene>
<evidence type="ECO:0000313" key="3">
    <source>
        <dbReference type="EMBL" id="KAF6754469.1"/>
    </source>
</evidence>
<reference evidence="3 4" key="1">
    <citation type="submission" date="2020-07" db="EMBL/GenBank/DDBJ databases">
        <title>Comparative genomics of pyrophilous fungi reveals a link between fire events and developmental genes.</title>
        <authorList>
            <consortium name="DOE Joint Genome Institute"/>
            <person name="Steindorff A.S."/>
            <person name="Carver A."/>
            <person name="Calhoun S."/>
            <person name="Stillman K."/>
            <person name="Liu H."/>
            <person name="Lipzen A."/>
            <person name="Pangilinan J."/>
            <person name="Labutti K."/>
            <person name="Bruns T.D."/>
            <person name="Grigoriev I.V."/>
        </authorList>
    </citation>
    <scope>NUCLEOTIDE SEQUENCE [LARGE SCALE GENOMIC DNA]</scope>
    <source>
        <strain evidence="3 4">CBS 144469</strain>
    </source>
</reference>
<organism evidence="3 4">
    <name type="scientific">Ephemerocybe angulata</name>
    <dbReference type="NCBI Taxonomy" id="980116"/>
    <lineage>
        <taxon>Eukaryota</taxon>
        <taxon>Fungi</taxon>
        <taxon>Dikarya</taxon>
        <taxon>Basidiomycota</taxon>
        <taxon>Agaricomycotina</taxon>
        <taxon>Agaricomycetes</taxon>
        <taxon>Agaricomycetidae</taxon>
        <taxon>Agaricales</taxon>
        <taxon>Agaricineae</taxon>
        <taxon>Psathyrellaceae</taxon>
        <taxon>Ephemerocybe</taxon>
    </lineage>
</organism>
<dbReference type="Proteomes" id="UP000521943">
    <property type="component" value="Unassembled WGS sequence"/>
</dbReference>
<feature type="region of interest" description="Disordered" evidence="2">
    <location>
        <begin position="132"/>
        <end position="155"/>
    </location>
</feature>
<dbReference type="AlphaFoldDB" id="A0A8H6HXS8"/>
<proteinExistence type="predicted"/>
<protein>
    <submittedName>
        <fullName evidence="3">Uncharacterized protein</fullName>
    </submittedName>
</protein>
<evidence type="ECO:0000256" key="2">
    <source>
        <dbReference type="SAM" id="MobiDB-lite"/>
    </source>
</evidence>
<dbReference type="OrthoDB" id="2953420at2759"/>
<keyword evidence="4" id="KW-1185">Reference proteome</keyword>
<name>A0A8H6HXS8_9AGAR</name>
<evidence type="ECO:0000313" key="4">
    <source>
        <dbReference type="Proteomes" id="UP000521943"/>
    </source>
</evidence>
<keyword evidence="1" id="KW-0175">Coiled coil</keyword>
<evidence type="ECO:0000256" key="1">
    <source>
        <dbReference type="SAM" id="Coils"/>
    </source>
</evidence>